<evidence type="ECO:0000313" key="6">
    <source>
        <dbReference type="EMBL" id="OBU00436.1"/>
    </source>
</evidence>
<dbReference type="GeneID" id="28834824"/>
<dbReference type="SUPFAM" id="SSF47336">
    <property type="entry name" value="ACP-like"/>
    <property type="match status" value="2"/>
</dbReference>
<dbReference type="Gene3D" id="3.40.50.12780">
    <property type="entry name" value="N-terminal domain of ligase-like"/>
    <property type="match status" value="2"/>
</dbReference>
<dbReference type="Gene3D" id="1.10.1200.10">
    <property type="entry name" value="ACP-like"/>
    <property type="match status" value="2"/>
</dbReference>
<keyword evidence="3" id="KW-0436">Ligase</keyword>
<dbReference type="PROSITE" id="PS00455">
    <property type="entry name" value="AMP_BINDING"/>
    <property type="match status" value="1"/>
</dbReference>
<dbReference type="PROSITE" id="PS50075">
    <property type="entry name" value="CARRIER"/>
    <property type="match status" value="2"/>
</dbReference>
<feature type="domain" description="Carrier" evidence="5">
    <location>
        <begin position="576"/>
        <end position="652"/>
    </location>
</feature>
<protein>
    <submittedName>
        <fullName evidence="6">Nonribosomal Peptide Synthase (NRPS)</fullName>
    </submittedName>
</protein>
<evidence type="ECO:0000259" key="5">
    <source>
        <dbReference type="PROSITE" id="PS50075"/>
    </source>
</evidence>
<dbReference type="PANTHER" id="PTHR45527:SF1">
    <property type="entry name" value="FATTY ACID SYNTHASE"/>
    <property type="match status" value="1"/>
</dbReference>
<dbReference type="Pfam" id="PF00668">
    <property type="entry name" value="Condensation"/>
    <property type="match status" value="2"/>
</dbReference>
<dbReference type="EMBL" id="KV460209">
    <property type="protein sequence ID" value="OBU00436.1"/>
    <property type="molecule type" value="Genomic_DNA"/>
</dbReference>
<dbReference type="FunFam" id="3.40.50.980:FF:000001">
    <property type="entry name" value="Non-ribosomal peptide synthetase"/>
    <property type="match status" value="2"/>
</dbReference>
<evidence type="ECO:0000313" key="7">
    <source>
        <dbReference type="Proteomes" id="UP000091956"/>
    </source>
</evidence>
<dbReference type="InterPro" id="IPR000873">
    <property type="entry name" value="AMP-dep_synth/lig_dom"/>
</dbReference>
<dbReference type="Pfam" id="PF00501">
    <property type="entry name" value="AMP-binding"/>
    <property type="match status" value="2"/>
</dbReference>
<dbReference type="GO" id="GO:0005737">
    <property type="term" value="C:cytoplasm"/>
    <property type="evidence" value="ECO:0007669"/>
    <property type="project" value="TreeGrafter"/>
</dbReference>
<dbReference type="InterPro" id="IPR036736">
    <property type="entry name" value="ACP-like_sf"/>
</dbReference>
<gene>
    <name evidence="6" type="ORF">VE01_01438</name>
</gene>
<dbReference type="InterPro" id="IPR010071">
    <property type="entry name" value="AA_adenyl_dom"/>
</dbReference>
<reference evidence="7" key="2">
    <citation type="journal article" date="2018" name="Nat. Commun.">
        <title>Extreme sensitivity to ultraviolet light in the fungal pathogen causing white-nose syndrome of bats.</title>
        <authorList>
            <person name="Palmer J.M."/>
            <person name="Drees K.P."/>
            <person name="Foster J.T."/>
            <person name="Lindner D.L."/>
        </authorList>
    </citation>
    <scope>NUCLEOTIDE SEQUENCE [LARGE SCALE GENOMIC DNA]</scope>
    <source>
        <strain evidence="7">UAMH 10579</strain>
    </source>
</reference>
<dbReference type="Gene3D" id="3.30.559.10">
    <property type="entry name" value="Chloramphenicol acetyltransferase-like domain"/>
    <property type="match status" value="2"/>
</dbReference>
<dbReference type="Pfam" id="PF00550">
    <property type="entry name" value="PP-binding"/>
    <property type="match status" value="2"/>
</dbReference>
<dbReference type="Proteomes" id="UP000091956">
    <property type="component" value="Unassembled WGS sequence"/>
</dbReference>
<feature type="domain" description="Carrier" evidence="5">
    <location>
        <begin position="1617"/>
        <end position="1693"/>
    </location>
</feature>
<evidence type="ECO:0000256" key="1">
    <source>
        <dbReference type="ARBA" id="ARBA00022450"/>
    </source>
</evidence>
<evidence type="ECO:0000256" key="3">
    <source>
        <dbReference type="ARBA" id="ARBA00022598"/>
    </source>
</evidence>
<dbReference type="RefSeq" id="XP_018134168.1">
    <property type="nucleotide sequence ID" value="XM_018270960.2"/>
</dbReference>
<dbReference type="InterPro" id="IPR042099">
    <property type="entry name" value="ANL_N_sf"/>
</dbReference>
<evidence type="ECO:0000256" key="2">
    <source>
        <dbReference type="ARBA" id="ARBA00022553"/>
    </source>
</evidence>
<dbReference type="PANTHER" id="PTHR45527">
    <property type="entry name" value="NONRIBOSOMAL PEPTIDE SYNTHETASE"/>
    <property type="match status" value="1"/>
</dbReference>
<proteinExistence type="inferred from homology"/>
<dbReference type="SUPFAM" id="SSF56801">
    <property type="entry name" value="Acetyl-CoA synthetase-like"/>
    <property type="match status" value="2"/>
</dbReference>
<dbReference type="InterPro" id="IPR045851">
    <property type="entry name" value="AMP-bd_C_sf"/>
</dbReference>
<dbReference type="GO" id="GO:0016874">
    <property type="term" value="F:ligase activity"/>
    <property type="evidence" value="ECO:0007669"/>
    <property type="project" value="UniProtKB-KW"/>
</dbReference>
<dbReference type="InterPro" id="IPR020845">
    <property type="entry name" value="AMP-binding_CS"/>
</dbReference>
<dbReference type="SUPFAM" id="SSF52777">
    <property type="entry name" value="CoA-dependent acyltransferases"/>
    <property type="match status" value="4"/>
</dbReference>
<keyword evidence="1" id="KW-0596">Phosphopantetheine</keyword>
<dbReference type="GO" id="GO:0044550">
    <property type="term" value="P:secondary metabolite biosynthetic process"/>
    <property type="evidence" value="ECO:0007669"/>
    <property type="project" value="TreeGrafter"/>
</dbReference>
<dbReference type="STRING" id="342668.A0A1B8GX78"/>
<dbReference type="GO" id="GO:0031177">
    <property type="term" value="F:phosphopantetheine binding"/>
    <property type="evidence" value="ECO:0007669"/>
    <property type="project" value="TreeGrafter"/>
</dbReference>
<dbReference type="OrthoDB" id="416786at2759"/>
<dbReference type="GO" id="GO:0043041">
    <property type="term" value="P:amino acid activation for nonribosomal peptide biosynthetic process"/>
    <property type="evidence" value="ECO:0007669"/>
    <property type="project" value="TreeGrafter"/>
</dbReference>
<dbReference type="FunFam" id="3.40.50.12780:FF:000012">
    <property type="entry name" value="Non-ribosomal peptide synthetase"/>
    <property type="match status" value="1"/>
</dbReference>
<name>A0A1B8GX78_9PEZI</name>
<sequence length="2151" mass="235396">MAIQVVQRSPATVFLRGHKLFLELELDQVSGFEGIFKALNSSASNIEALTAGSDGLVHSLFERQAKKTPNAIAVQFENQDELTYQQLNETANGVARQLSWARNTIVPIAVSRSINLIVALLAVLKAGAAYVLLSTDSPAERNRFIVNDTKALFVITDSTTEGSFTPAQEASIEDLVTVSQAMSPKYLTNVNNYQDPSDTAYVIYTSGTTGHPKGVILPHSAAHTGISALPDLDVSQPFRQLLCHSPIFSAAQRTILGALCRGGTLCLASKENITLCLSDTIEEMGISSLEITPSMLKLIDPLNVPSAIKRITLGGEAVGPELVETWAGKVELIGAYGLSECTQLNMRHLLKPGHSARTIGMPSDSTTYIVLAPNTLNRVPPMTSGELCLGGDQLGKGYLNLPEKTREVFINNPYGAGRLYRTGDMVIENDDGTIELIGRIDQQTKIDGQRVEPSESNFIIQVQPGVVQSIVVSAVVLNRNSLVGVIVPEKGKEWSSLIREIRLELGALLPHYAIPRYWVQREELPLTASGKVDISSLQKAVEAMDANKLIKLSITPSILTPQSSHASLRLAEATDKLEISSDAKIAETIASALSISPDTVDFSVSFQELGGSSLDAIVVASNLRKIDIHISVSDILQSESIRQMLDCQTEPNLEIATPPAPFSLLPQGAKINLAGLEDAYPVTPLQEGILADSILGTVNYVYQRTYQLQGVSSSQVQAAMNQVLARSNMLRTVFYPHKRSFVQAVKKTAEIPWTVIKGASLDSVVKESSKEEMPLDEPLIRVTVIDEDILLLEMHHSLFDFWSSQFVIQDTIAVLQGKSTIPRLPFSSYVAFQQHTHDEKAKEFWRGYLQSATPTVVDLGISAQAIEPFVLKSTIDHGLTEYSHNYGVTMGAFVHAAWALTLASMLNTRDVTFVAAFSGRDADLDGILSLDGPTLNTVPMRVQVDEGLHAVDFAKAVQSNLWVLSRFAHSGMRNALTEGSMKPSAFNTMVNILVKQDDSLVAGPLVPIITHGDNFTQYITIEISETDPTSVKMLVPFAGDLLSAETLLGRFVQIVGGMIGNPEGVAAQMSNEVSSVYEDSAEEIPRLATSYPEFGLAHAAFESFAASTPSKTAIRTASGEMLSYAELNGKANSFAAWLISEGVQHGEMIPLYMEKSTETLISILGIIKAGASFTPLDPLNPHDRNAFIVKDVEAKRIVTDEHTRSACASFGVEMIITEDMELPSDSSQNPVIPELTPESVIYAIYTSGSTGLPKGVVVQHSAVTASTEGMIEATAVTSDWNALWVLNYVFDASYYDVFTIFSAGATLCLAPQDELLSNLASYINKLEIEQVMLTPTITKLISGGPAEVPGLKVLNVCGEKIDVNILNWAQSVDVYNGYGPTEATILMTVSHVKPDGSLNSIGYPLKHVTTTVVSPEAGNLEPVPRGTVGELCVRGPQLAKGYLNRPEQTAAAFVRDTDGEPLYRTGDLARWADDGSLECLGRKDYQIKLNGFRIELGEIENAILVTEEVDAAIVSVAELHGKRQLVAFCIFKGDHLPNNTAMLPADDYLDRILSLSSRLTTLSHYMVPSLFLPFRSFPTLPSGKSNRKALIAVAEQMTNSEITTYLPRDNGSDEFVAASTEEELVMRQAWASVLDEPEESIGASSIFLSLGGDSISAINVVAACRKLSYNISVSHILSNPTLGEQAKNLKAAQKKKVVAEVKYETPQSLLSAMGNAGIDFHQYIEDFYPCGAGQIEFLTQGHKKQQFWNLTACRELPPHFDLQLWKDTTRELTARNQILRTMYFQVDQIDESSWYQIILREPVMDFEHIFYATDAEKLGHMESLRDGLFTFGRPNIKYRLLQSLTDGARTLCIKVDHGSYDGTLLRIFDDQFRAIARGDTNIPPVNSFKKFIDWAHGVDRSEALRYWKRSLHSYTPRHNLPLQPISDRLKFAVVNADVDSTASAFGVTASTVFQAAYSIVAGKLTGANDVLVDNLLTGRNADVENPQTLNGACANFLPFRSKLSSKESIAKFLKDTQAQFWDTTEHGAVGLNDMYKTLNRDRQVHSAKLLYCFQPFEPAPATAKPDPMRWIVMAQSKVFMTINYALMVEVQKTAKGHRFKLQWDSKALNDSQADKFAELFSAVLTMMGENKDGRLAELMGIETDLEALWKA</sequence>
<dbReference type="InterPro" id="IPR001242">
    <property type="entry name" value="Condensation_dom"/>
</dbReference>
<keyword evidence="2" id="KW-0597">Phosphoprotein</keyword>
<dbReference type="Gene3D" id="3.30.300.30">
    <property type="match status" value="2"/>
</dbReference>
<organism evidence="6 7">
    <name type="scientific">Pseudogymnoascus verrucosus</name>
    <dbReference type="NCBI Taxonomy" id="342668"/>
    <lineage>
        <taxon>Eukaryota</taxon>
        <taxon>Fungi</taxon>
        <taxon>Dikarya</taxon>
        <taxon>Ascomycota</taxon>
        <taxon>Pezizomycotina</taxon>
        <taxon>Leotiomycetes</taxon>
        <taxon>Thelebolales</taxon>
        <taxon>Thelebolaceae</taxon>
        <taxon>Pseudogymnoascus</taxon>
    </lineage>
</organism>
<comment type="similarity">
    <text evidence="4">Belongs to the NRP synthetase family.</text>
</comment>
<dbReference type="InterPro" id="IPR009081">
    <property type="entry name" value="PP-bd_ACP"/>
</dbReference>
<dbReference type="FunFam" id="3.30.300.30:FF:000015">
    <property type="entry name" value="Nonribosomal peptide synthase SidD"/>
    <property type="match status" value="1"/>
</dbReference>
<reference evidence="6 7" key="1">
    <citation type="submission" date="2016-03" db="EMBL/GenBank/DDBJ databases">
        <title>Comparative genomics of Pseudogymnoascus destructans, the fungus causing white-nose syndrome of bats.</title>
        <authorList>
            <person name="Palmer J.M."/>
            <person name="Drees K.P."/>
            <person name="Foster J.T."/>
            <person name="Lindner D.L."/>
        </authorList>
    </citation>
    <scope>NUCLEOTIDE SEQUENCE [LARGE SCALE GENOMIC DNA]</scope>
    <source>
        <strain evidence="6 7">UAMH 10579</strain>
    </source>
</reference>
<dbReference type="Gene3D" id="3.30.559.30">
    <property type="entry name" value="Nonribosomal peptide synthetase, condensation domain"/>
    <property type="match status" value="2"/>
</dbReference>
<keyword evidence="7" id="KW-1185">Reference proteome</keyword>
<evidence type="ECO:0000256" key="4">
    <source>
        <dbReference type="ARBA" id="ARBA00029454"/>
    </source>
</evidence>
<dbReference type="InterPro" id="IPR023213">
    <property type="entry name" value="CAT-like_dom_sf"/>
</dbReference>
<dbReference type="CDD" id="cd05918">
    <property type="entry name" value="A_NRPS_SidN3_like"/>
    <property type="match status" value="2"/>
</dbReference>
<accession>A0A1B8GX78</accession>
<dbReference type="NCBIfam" id="TIGR01733">
    <property type="entry name" value="AA-adenyl-dom"/>
    <property type="match status" value="1"/>
</dbReference>